<accession>A0A6P2CHI9</accession>
<organism evidence="1 2">
    <name type="scientific">Rhodococcus rhodnii</name>
    <dbReference type="NCBI Taxonomy" id="38312"/>
    <lineage>
        <taxon>Bacteria</taxon>
        <taxon>Bacillati</taxon>
        <taxon>Actinomycetota</taxon>
        <taxon>Actinomycetes</taxon>
        <taxon>Mycobacteriales</taxon>
        <taxon>Nocardiaceae</taxon>
        <taxon>Rhodococcus</taxon>
    </lineage>
</organism>
<evidence type="ECO:0000313" key="1">
    <source>
        <dbReference type="EMBL" id="TXG91191.1"/>
    </source>
</evidence>
<sequence length="158" mass="16662">MTELEYHPPRGELSPEQLQLLAEVAADSASAAITLSPGGVRLTGLDDVDAVRARLRETGLEDGPPSPDDEHAPAEIGWIAHAESDGAVVTLGAGVADGILPTRTAEFLAAVGHPIVVTRRRTILVHGLDDWRAEQIVRVLAPLGLIFDADSPALDLND</sequence>
<evidence type="ECO:0000313" key="2">
    <source>
        <dbReference type="Proteomes" id="UP000471120"/>
    </source>
</evidence>
<dbReference type="EMBL" id="QRCM01000001">
    <property type="protein sequence ID" value="TXG91191.1"/>
    <property type="molecule type" value="Genomic_DNA"/>
</dbReference>
<dbReference type="Proteomes" id="UP000471120">
    <property type="component" value="Unassembled WGS sequence"/>
</dbReference>
<dbReference type="SUPFAM" id="SSF55124">
    <property type="entry name" value="Nitrite/Sulfite reductase N-terminal domain-like"/>
    <property type="match status" value="2"/>
</dbReference>
<protein>
    <recommendedName>
        <fullName evidence="3">Precorrin-3B synthase</fullName>
    </recommendedName>
</protein>
<name>A0A6P2CHI9_9NOCA</name>
<dbReference type="InterPro" id="IPR036136">
    <property type="entry name" value="Nit/Sulf_reduc_fer-like_dom_sf"/>
</dbReference>
<dbReference type="Gene3D" id="3.90.480.10">
    <property type="entry name" value="Sulfite Reductase Hemoprotein,Domain 2"/>
    <property type="match status" value="1"/>
</dbReference>
<dbReference type="GO" id="GO:0016491">
    <property type="term" value="F:oxidoreductase activity"/>
    <property type="evidence" value="ECO:0007669"/>
    <property type="project" value="InterPro"/>
</dbReference>
<reference evidence="1 2" key="1">
    <citation type="submission" date="2018-07" db="EMBL/GenBank/DDBJ databases">
        <title>Genome sequence of Rhodococcus rhodnii ATCC 35071 from Rhodnius prolixus.</title>
        <authorList>
            <person name="Patel V."/>
            <person name="Vogel K.J."/>
        </authorList>
    </citation>
    <scope>NUCLEOTIDE SEQUENCE [LARGE SCALE GENOMIC DNA]</scope>
    <source>
        <strain evidence="1 2">ATCC 35071</strain>
    </source>
</reference>
<evidence type="ECO:0008006" key="3">
    <source>
        <dbReference type="Google" id="ProtNLM"/>
    </source>
</evidence>
<comment type="caution">
    <text evidence="1">The sequence shown here is derived from an EMBL/GenBank/DDBJ whole genome shotgun (WGS) entry which is preliminary data.</text>
</comment>
<proteinExistence type="predicted"/>
<gene>
    <name evidence="1" type="ORF">DW322_14390</name>
</gene>
<dbReference type="RefSeq" id="WP_010836262.1">
    <property type="nucleotide sequence ID" value="NZ_QRCM01000001.1"/>
</dbReference>
<dbReference type="AlphaFoldDB" id="A0A6P2CHI9"/>